<evidence type="ECO:0008006" key="7">
    <source>
        <dbReference type="Google" id="ProtNLM"/>
    </source>
</evidence>
<evidence type="ECO:0000256" key="3">
    <source>
        <dbReference type="PROSITE-ProRule" id="PRU00023"/>
    </source>
</evidence>
<evidence type="ECO:0000256" key="1">
    <source>
        <dbReference type="ARBA" id="ARBA00022737"/>
    </source>
</evidence>
<dbReference type="Gene3D" id="1.25.40.20">
    <property type="entry name" value="Ankyrin repeat-containing domain"/>
    <property type="match status" value="1"/>
</dbReference>
<comment type="caution">
    <text evidence="5">The sequence shown here is derived from an EMBL/GenBank/DDBJ whole genome shotgun (WGS) entry which is preliminary data.</text>
</comment>
<dbReference type="SUPFAM" id="SSF48403">
    <property type="entry name" value="Ankyrin repeat"/>
    <property type="match status" value="1"/>
</dbReference>
<dbReference type="PROSITE" id="PS50088">
    <property type="entry name" value="ANK_REPEAT"/>
    <property type="match status" value="2"/>
</dbReference>
<feature type="region of interest" description="Disordered" evidence="4">
    <location>
        <begin position="17"/>
        <end position="48"/>
    </location>
</feature>
<proteinExistence type="predicted"/>
<dbReference type="PANTHER" id="PTHR24171">
    <property type="entry name" value="ANKYRIN REPEAT DOMAIN-CONTAINING PROTEIN 39-RELATED"/>
    <property type="match status" value="1"/>
</dbReference>
<name>A0ABP6NM17_9ACTN</name>
<evidence type="ECO:0000256" key="2">
    <source>
        <dbReference type="ARBA" id="ARBA00023043"/>
    </source>
</evidence>
<gene>
    <name evidence="5" type="ORF">GCM10010449_83750</name>
</gene>
<keyword evidence="2 3" id="KW-0040">ANK repeat</keyword>
<dbReference type="InterPro" id="IPR036770">
    <property type="entry name" value="Ankyrin_rpt-contain_sf"/>
</dbReference>
<dbReference type="Pfam" id="PF12796">
    <property type="entry name" value="Ank_2"/>
    <property type="match status" value="1"/>
</dbReference>
<dbReference type="InterPro" id="IPR002110">
    <property type="entry name" value="Ankyrin_rpt"/>
</dbReference>
<sequence length="199" mass="20148">MRLKTPAAVQRLKNPNTVLKGGKSLGRADHLQPVSTAGHGGASWRGGAPISSVKLGEDGVMVDGDQGRDWMGRTSAHYGALHGDVAGLRAALAGGADPCLPDNAGMTPLHFAAQSQAASAAEVLLAAGASVDVGDGNGNTALFNAVFNYRGDPATLQVLLKAGADPEQRNAKGVSPRGLADLIGNYDVAVHVPGAGQNR</sequence>
<protein>
    <recommendedName>
        <fullName evidence="7">Ankyrin repeat domain-containing protein</fullName>
    </recommendedName>
</protein>
<evidence type="ECO:0000256" key="4">
    <source>
        <dbReference type="SAM" id="MobiDB-lite"/>
    </source>
</evidence>
<keyword evidence="6" id="KW-1185">Reference proteome</keyword>
<reference evidence="6" key="1">
    <citation type="journal article" date="2019" name="Int. J. Syst. Evol. Microbiol.">
        <title>The Global Catalogue of Microorganisms (GCM) 10K type strain sequencing project: providing services to taxonomists for standard genome sequencing and annotation.</title>
        <authorList>
            <consortium name="The Broad Institute Genomics Platform"/>
            <consortium name="The Broad Institute Genome Sequencing Center for Infectious Disease"/>
            <person name="Wu L."/>
            <person name="Ma J."/>
        </authorList>
    </citation>
    <scope>NUCLEOTIDE SEQUENCE [LARGE SCALE GENOMIC DNA]</scope>
    <source>
        <strain evidence="6">JCM 9092</strain>
    </source>
</reference>
<dbReference type="PANTHER" id="PTHR24171:SF8">
    <property type="entry name" value="BRCA1-ASSOCIATED RING DOMAIN PROTEIN 1"/>
    <property type="match status" value="1"/>
</dbReference>
<dbReference type="Proteomes" id="UP001501637">
    <property type="component" value="Unassembled WGS sequence"/>
</dbReference>
<keyword evidence="1" id="KW-0677">Repeat</keyword>
<organism evidence="5 6">
    <name type="scientific">Streptomyces rectiviolaceus</name>
    <dbReference type="NCBI Taxonomy" id="332591"/>
    <lineage>
        <taxon>Bacteria</taxon>
        <taxon>Bacillati</taxon>
        <taxon>Actinomycetota</taxon>
        <taxon>Actinomycetes</taxon>
        <taxon>Kitasatosporales</taxon>
        <taxon>Streptomycetaceae</taxon>
        <taxon>Streptomyces</taxon>
    </lineage>
</organism>
<dbReference type="SMART" id="SM00248">
    <property type="entry name" value="ANK"/>
    <property type="match status" value="3"/>
</dbReference>
<evidence type="ECO:0000313" key="5">
    <source>
        <dbReference type="EMBL" id="GAA3153104.1"/>
    </source>
</evidence>
<accession>A0ABP6NM17</accession>
<dbReference type="EMBL" id="BAAAUG010000235">
    <property type="protein sequence ID" value="GAA3153104.1"/>
    <property type="molecule type" value="Genomic_DNA"/>
</dbReference>
<feature type="repeat" description="ANK" evidence="3">
    <location>
        <begin position="104"/>
        <end position="136"/>
    </location>
</feature>
<dbReference type="PROSITE" id="PS50297">
    <property type="entry name" value="ANK_REP_REGION"/>
    <property type="match status" value="1"/>
</dbReference>
<feature type="repeat" description="ANK" evidence="3">
    <location>
        <begin position="137"/>
        <end position="171"/>
    </location>
</feature>
<evidence type="ECO:0000313" key="6">
    <source>
        <dbReference type="Proteomes" id="UP001501637"/>
    </source>
</evidence>